<dbReference type="Pfam" id="PF13302">
    <property type="entry name" value="Acetyltransf_3"/>
    <property type="match status" value="1"/>
</dbReference>
<evidence type="ECO:0000259" key="1">
    <source>
        <dbReference type="PROSITE" id="PS51186"/>
    </source>
</evidence>
<gene>
    <name evidence="2" type="ORF">CLV37_107166</name>
</gene>
<evidence type="ECO:0000313" key="2">
    <source>
        <dbReference type="EMBL" id="PRY14047.1"/>
    </source>
</evidence>
<comment type="caution">
    <text evidence="2">The sequence shown here is derived from an EMBL/GenBank/DDBJ whole genome shotgun (WGS) entry which is preliminary data.</text>
</comment>
<reference evidence="2 3" key="1">
    <citation type="submission" date="2018-03" db="EMBL/GenBank/DDBJ databases">
        <title>Genomic Encyclopedia of Archaeal and Bacterial Type Strains, Phase II (KMG-II): from individual species to whole genera.</title>
        <authorList>
            <person name="Goeker M."/>
        </authorList>
    </citation>
    <scope>NUCLEOTIDE SEQUENCE [LARGE SCALE GENOMIC DNA]</scope>
    <source>
        <strain evidence="2 3">DSM 19711</strain>
    </source>
</reference>
<protein>
    <submittedName>
        <fullName evidence="2">Putative acetyltransferase</fullName>
    </submittedName>
</protein>
<dbReference type="Gene3D" id="3.40.630.30">
    <property type="match status" value="1"/>
</dbReference>
<dbReference type="Proteomes" id="UP000238083">
    <property type="component" value="Unassembled WGS sequence"/>
</dbReference>
<name>A0A2T0R2K2_9ACTN</name>
<keyword evidence="3" id="KW-1185">Reference proteome</keyword>
<feature type="domain" description="N-acetyltransferase" evidence="1">
    <location>
        <begin position="15"/>
        <end position="167"/>
    </location>
</feature>
<keyword evidence="2" id="KW-0808">Transferase</keyword>
<dbReference type="InterPro" id="IPR000182">
    <property type="entry name" value="GNAT_dom"/>
</dbReference>
<dbReference type="AlphaFoldDB" id="A0A2T0R2K2"/>
<dbReference type="PROSITE" id="PS51186">
    <property type="entry name" value="GNAT"/>
    <property type="match status" value="1"/>
</dbReference>
<dbReference type="OrthoDB" id="9797989at2"/>
<dbReference type="RefSeq" id="WP_106211719.1">
    <property type="nucleotide sequence ID" value="NZ_PVZF01000007.1"/>
</dbReference>
<organism evidence="2 3">
    <name type="scientific">Kineococcus rhizosphaerae</name>
    <dbReference type="NCBI Taxonomy" id="559628"/>
    <lineage>
        <taxon>Bacteria</taxon>
        <taxon>Bacillati</taxon>
        <taxon>Actinomycetota</taxon>
        <taxon>Actinomycetes</taxon>
        <taxon>Kineosporiales</taxon>
        <taxon>Kineosporiaceae</taxon>
        <taxon>Kineococcus</taxon>
    </lineage>
</organism>
<accession>A0A2T0R2K2</accession>
<evidence type="ECO:0000313" key="3">
    <source>
        <dbReference type="Proteomes" id="UP000238083"/>
    </source>
</evidence>
<dbReference type="PANTHER" id="PTHR39173:SF1">
    <property type="entry name" value="ACETYLTRANSFERASE"/>
    <property type="match status" value="1"/>
</dbReference>
<dbReference type="EMBL" id="PVZF01000007">
    <property type="protein sequence ID" value="PRY14047.1"/>
    <property type="molecule type" value="Genomic_DNA"/>
</dbReference>
<proteinExistence type="predicted"/>
<dbReference type="InterPro" id="IPR016181">
    <property type="entry name" value="Acyl_CoA_acyltransferase"/>
</dbReference>
<dbReference type="PANTHER" id="PTHR39173">
    <property type="entry name" value="ACETYLTRANSFERASE"/>
    <property type="match status" value="1"/>
</dbReference>
<sequence>MPELVVPRASVADSVRAAAARPDWDAHPAYAGVAHLDDEGFEGWVGGLLADTREGTPRPEGFVPSTNLWWVRGREYLGRVQVRHRLTPRLRDLGGHVGYWVVPQHRRRGHATAMLAAVLPVVRDLGIECALVTCDVGNVASRRTIERNGGLFQDQRGQEARFWVPTG</sequence>
<dbReference type="GO" id="GO:0016747">
    <property type="term" value="F:acyltransferase activity, transferring groups other than amino-acyl groups"/>
    <property type="evidence" value="ECO:0007669"/>
    <property type="project" value="InterPro"/>
</dbReference>
<dbReference type="SUPFAM" id="SSF55729">
    <property type="entry name" value="Acyl-CoA N-acyltransferases (Nat)"/>
    <property type="match status" value="1"/>
</dbReference>